<accession>A0A345ZC27</accession>
<keyword evidence="1" id="KW-0732">Signal</keyword>
<dbReference type="AlphaFoldDB" id="A0A345ZC27"/>
<name>A0A345ZC27_9BACT</name>
<feature type="chain" id="PRO_5016914612" description="Capsule assembly Wzi family protein" evidence="1">
    <location>
        <begin position="19"/>
        <end position="464"/>
    </location>
</feature>
<keyword evidence="3" id="KW-1185">Reference proteome</keyword>
<evidence type="ECO:0000313" key="3">
    <source>
        <dbReference type="Proteomes" id="UP000254834"/>
    </source>
</evidence>
<feature type="signal peptide" evidence="1">
    <location>
        <begin position="1"/>
        <end position="18"/>
    </location>
</feature>
<dbReference type="OrthoDB" id="9785502at2"/>
<gene>
    <name evidence="2" type="ORF">C0J27_03810</name>
</gene>
<dbReference type="EMBL" id="CP025544">
    <property type="protein sequence ID" value="AXK60844.1"/>
    <property type="molecule type" value="Genomic_DNA"/>
</dbReference>
<reference evidence="2 3" key="1">
    <citation type="submission" date="2017-12" db="EMBL/GenBank/DDBJ databases">
        <title>Chromulinavorax destructans is a abundant pathogen of dominant heterotrophic picoflagllates.</title>
        <authorList>
            <person name="Deeg C.M."/>
            <person name="Zimmer M."/>
            <person name="Suttle C.A."/>
        </authorList>
    </citation>
    <scope>NUCLEOTIDE SEQUENCE [LARGE SCALE GENOMIC DNA]</scope>
    <source>
        <strain evidence="2 3">SeV1</strain>
    </source>
</reference>
<dbReference type="KEGG" id="cdes:C0J27_03810"/>
<organism evidence="2 3">
    <name type="scientific">Candidatus Chromulinivorax destructor</name>
    <dbReference type="NCBI Taxonomy" id="2066483"/>
    <lineage>
        <taxon>Bacteria</taxon>
        <taxon>Candidatus Babelota</taxon>
        <taxon>Candidatus Babeliae</taxon>
        <taxon>Candidatus Babeliales</taxon>
        <taxon>Candidatus Chromulinivoraceae</taxon>
        <taxon>Candidatus Chromulinivorax</taxon>
    </lineage>
</organism>
<sequence length="464" mass="51083">MKKLASLLIFLSYYQLSADITSTLTMRPLSTSPLFYTMNDYSKKQSFIEGLPFHVGMYDSAHIARNIILNSKTTLIFDQQGNGDLNPAWLNLMSSYSDAYYHSQVTFTPVQSQSGLFLHFYQQHKNFFVDIKTSIVNAVTQIKIEEYGTQNGSQPGITNALQAFTQPSWNYGKIGKPNQDVGLANIQILMGGSHQIARAVESFEVYMGNFIVIEAPAGSGEGSPWLFGAEIGTNHWGLGFGNEFLMSSDSGMKFMIGGNYRFLLPAVETRSFDLIGCGQWSRYLSVQNLYGLPTAPETLGLPGINFFTQPAEIKGHSQLNMYTRLEQQIGKVACELSFNFFYTAPETIGDIHEMIPGYGIYAITGPGGGTGGVTTASKARINQDTPILDPVGNPVELTSAMFDKASAAANSYTTNTLNFNAQRVEENYVYGFGASIEVAQSMGAISSWAVWAKFEYLFSNIDRN</sequence>
<proteinExistence type="predicted"/>
<evidence type="ECO:0008006" key="4">
    <source>
        <dbReference type="Google" id="ProtNLM"/>
    </source>
</evidence>
<evidence type="ECO:0000256" key="1">
    <source>
        <dbReference type="SAM" id="SignalP"/>
    </source>
</evidence>
<dbReference type="RefSeq" id="WP_115585859.1">
    <property type="nucleotide sequence ID" value="NZ_CP025544.1"/>
</dbReference>
<dbReference type="Proteomes" id="UP000254834">
    <property type="component" value="Chromosome"/>
</dbReference>
<evidence type="ECO:0000313" key="2">
    <source>
        <dbReference type="EMBL" id="AXK60844.1"/>
    </source>
</evidence>
<protein>
    <recommendedName>
        <fullName evidence="4">Capsule assembly Wzi family protein</fullName>
    </recommendedName>
</protein>